<dbReference type="InterPro" id="IPR012340">
    <property type="entry name" value="NA-bd_OB-fold"/>
</dbReference>
<evidence type="ECO:0000259" key="1">
    <source>
        <dbReference type="Pfam" id="PF01796"/>
    </source>
</evidence>
<name>A0ABU2BXW7_9ACTN</name>
<feature type="domain" description="ChsH2 C-terminal OB-fold" evidence="1">
    <location>
        <begin position="55"/>
        <end position="120"/>
    </location>
</feature>
<keyword evidence="4" id="KW-1185">Reference proteome</keyword>
<evidence type="ECO:0000313" key="4">
    <source>
        <dbReference type="Proteomes" id="UP001183648"/>
    </source>
</evidence>
<gene>
    <name evidence="3" type="ORF">J2S63_002796</name>
</gene>
<evidence type="ECO:0000259" key="2">
    <source>
        <dbReference type="Pfam" id="PF12172"/>
    </source>
</evidence>
<protein>
    <submittedName>
        <fullName evidence="3">OB-fold protein</fullName>
    </submittedName>
</protein>
<dbReference type="RefSeq" id="WP_310303416.1">
    <property type="nucleotide sequence ID" value="NZ_BAAAPS010000003.1"/>
</dbReference>
<dbReference type="InterPro" id="IPR022002">
    <property type="entry name" value="ChsH2_Znr"/>
</dbReference>
<dbReference type="PANTHER" id="PTHR34075:SF5">
    <property type="entry name" value="BLR3430 PROTEIN"/>
    <property type="match status" value="1"/>
</dbReference>
<dbReference type="SUPFAM" id="SSF50249">
    <property type="entry name" value="Nucleic acid-binding proteins"/>
    <property type="match status" value="1"/>
</dbReference>
<reference evidence="3 4" key="1">
    <citation type="submission" date="2023-07" db="EMBL/GenBank/DDBJ databases">
        <title>Sequencing the genomes of 1000 actinobacteria strains.</title>
        <authorList>
            <person name="Klenk H.-P."/>
        </authorList>
    </citation>
    <scope>NUCLEOTIDE SEQUENCE [LARGE SCALE GENOMIC DNA]</scope>
    <source>
        <strain evidence="3 4">DSM 19426</strain>
    </source>
</reference>
<dbReference type="InterPro" id="IPR002878">
    <property type="entry name" value="ChsH2_C"/>
</dbReference>
<dbReference type="EMBL" id="JAVDYG010000001">
    <property type="protein sequence ID" value="MDR7363243.1"/>
    <property type="molecule type" value="Genomic_DNA"/>
</dbReference>
<dbReference type="Pfam" id="PF01796">
    <property type="entry name" value="OB_ChsH2_C"/>
    <property type="match status" value="1"/>
</dbReference>
<organism evidence="3 4">
    <name type="scientific">Nocardioides marmoribigeumensis</name>
    <dbReference type="NCBI Taxonomy" id="433649"/>
    <lineage>
        <taxon>Bacteria</taxon>
        <taxon>Bacillati</taxon>
        <taxon>Actinomycetota</taxon>
        <taxon>Actinomycetes</taxon>
        <taxon>Propionibacteriales</taxon>
        <taxon>Nocardioidaceae</taxon>
        <taxon>Nocardioides</taxon>
    </lineage>
</organism>
<dbReference type="Pfam" id="PF12172">
    <property type="entry name" value="zf-ChsH2"/>
    <property type="match status" value="1"/>
</dbReference>
<proteinExistence type="predicted"/>
<sequence length="139" mass="15454">MTERVLPVLDDPETAGFWAAAAEHRLVVRACAACGKEHHLPRAFCADCGTVSDHWVDVPPRGRLVSWTTVQHQVHPGYPTPYTVLLVELEDRPGMRMVGQLPGQPVTPLTAGQPVEAWFEHVDDTVLPQWRPTEGEWSS</sequence>
<dbReference type="Gene3D" id="6.10.30.10">
    <property type="match status" value="1"/>
</dbReference>
<dbReference type="Proteomes" id="UP001183648">
    <property type="component" value="Unassembled WGS sequence"/>
</dbReference>
<feature type="domain" description="ChsH2 rubredoxin-like zinc ribbon" evidence="2">
    <location>
        <begin position="18"/>
        <end position="49"/>
    </location>
</feature>
<dbReference type="PANTHER" id="PTHR34075">
    <property type="entry name" value="BLR3430 PROTEIN"/>
    <property type="match status" value="1"/>
</dbReference>
<accession>A0ABU2BXW7</accession>
<dbReference type="InterPro" id="IPR052513">
    <property type="entry name" value="Thioester_dehydratase-like"/>
</dbReference>
<comment type="caution">
    <text evidence="3">The sequence shown here is derived from an EMBL/GenBank/DDBJ whole genome shotgun (WGS) entry which is preliminary data.</text>
</comment>
<evidence type="ECO:0000313" key="3">
    <source>
        <dbReference type="EMBL" id="MDR7363243.1"/>
    </source>
</evidence>